<proteinExistence type="predicted"/>
<reference evidence="1 2" key="1">
    <citation type="submission" date="2017-12" db="EMBL/GenBank/DDBJ databases">
        <title>Comparative genomics of Botrytis spp.</title>
        <authorList>
            <person name="Valero-Jimenez C.A."/>
            <person name="Tapia P."/>
            <person name="Veloso J."/>
            <person name="Silva-Moreno E."/>
            <person name="Staats M."/>
            <person name="Valdes J.H."/>
            <person name="Van Kan J.A.L."/>
        </authorList>
    </citation>
    <scope>NUCLEOTIDE SEQUENCE [LARGE SCALE GENOMIC DNA]</scope>
    <source>
        <strain evidence="1 2">Bt9001</strain>
    </source>
</reference>
<comment type="caution">
    <text evidence="1">The sequence shown here is derived from an EMBL/GenBank/DDBJ whole genome shotgun (WGS) entry which is preliminary data.</text>
</comment>
<keyword evidence="2" id="KW-1185">Reference proteome</keyword>
<sequence length="136" mass="15241">MACLSCGFRHCVVVNGVFQIALDISQLQDVGKDLRIRLEFLVVVDSNLNRARELRRTTHTDTLPQRLTPPLIFSQVISILEPFNHSRITIAMLFTDDITTIRNDVQQEIDAGKEIILCGAVSMTSALGEMSITERI</sequence>
<accession>A0A4Z1EWI9</accession>
<protein>
    <submittedName>
        <fullName evidence="1">Uncharacterized protein</fullName>
    </submittedName>
</protein>
<name>A0A4Z1EWI9_9HELO</name>
<dbReference type="EMBL" id="PQXH01000040">
    <property type="protein sequence ID" value="TGO15438.1"/>
    <property type="molecule type" value="Genomic_DNA"/>
</dbReference>
<evidence type="ECO:0000313" key="1">
    <source>
        <dbReference type="EMBL" id="TGO15438.1"/>
    </source>
</evidence>
<dbReference type="Proteomes" id="UP000297777">
    <property type="component" value="Unassembled WGS sequence"/>
</dbReference>
<evidence type="ECO:0000313" key="2">
    <source>
        <dbReference type="Proteomes" id="UP000297777"/>
    </source>
</evidence>
<dbReference type="AlphaFoldDB" id="A0A4Z1EWI9"/>
<organism evidence="1 2">
    <name type="scientific">Botrytis tulipae</name>
    <dbReference type="NCBI Taxonomy" id="87230"/>
    <lineage>
        <taxon>Eukaryota</taxon>
        <taxon>Fungi</taxon>
        <taxon>Dikarya</taxon>
        <taxon>Ascomycota</taxon>
        <taxon>Pezizomycotina</taxon>
        <taxon>Leotiomycetes</taxon>
        <taxon>Helotiales</taxon>
        <taxon>Sclerotiniaceae</taxon>
        <taxon>Botrytis</taxon>
    </lineage>
</organism>
<gene>
    <name evidence="1" type="ORF">BTUL_0040g00460</name>
</gene>